<gene>
    <name evidence="3" type="ORF">DPCES_2581</name>
</gene>
<dbReference type="AlphaFoldDB" id="A0A098B0R7"/>
<proteinExistence type="predicted"/>
<name>A0A098B0R7_DESHA</name>
<dbReference type="GO" id="GO:0015628">
    <property type="term" value="P:protein secretion by the type II secretion system"/>
    <property type="evidence" value="ECO:0007669"/>
    <property type="project" value="InterPro"/>
</dbReference>
<accession>A0A098B0R7</accession>
<dbReference type="PRINTS" id="PR00813">
    <property type="entry name" value="BCTERIALGSPG"/>
</dbReference>
<dbReference type="InterPro" id="IPR013545">
    <property type="entry name" value="T2SS_protein-GspG_C"/>
</dbReference>
<organism evidence="3">
    <name type="scientific">Desulfitobacterium hafniense</name>
    <name type="common">Desulfitobacterium frappieri</name>
    <dbReference type="NCBI Taxonomy" id="49338"/>
    <lineage>
        <taxon>Bacteria</taxon>
        <taxon>Bacillati</taxon>
        <taxon>Bacillota</taxon>
        <taxon>Clostridia</taxon>
        <taxon>Eubacteriales</taxon>
        <taxon>Desulfitobacteriaceae</taxon>
        <taxon>Desulfitobacterium</taxon>
    </lineage>
</organism>
<dbReference type="EMBL" id="LK996017">
    <property type="protein sequence ID" value="CDX02468.1"/>
    <property type="molecule type" value="Genomic_DNA"/>
</dbReference>
<dbReference type="InterPro" id="IPR045584">
    <property type="entry name" value="Pilin-like"/>
</dbReference>
<feature type="domain" description="Type II secretion system protein GspG C-terminal" evidence="2">
    <location>
        <begin position="43"/>
        <end position="93"/>
    </location>
</feature>
<evidence type="ECO:0000313" key="3">
    <source>
        <dbReference type="EMBL" id="CDX02468.1"/>
    </source>
</evidence>
<dbReference type="InterPro" id="IPR000983">
    <property type="entry name" value="Bac_GSPG_pilin"/>
</dbReference>
<evidence type="ECO:0000256" key="1">
    <source>
        <dbReference type="ARBA" id="ARBA00022481"/>
    </source>
</evidence>
<dbReference type="SUPFAM" id="SSF54523">
    <property type="entry name" value="Pili subunits"/>
    <property type="match status" value="1"/>
</dbReference>
<dbReference type="RefSeq" id="WP_005810890.1">
    <property type="nucleotide sequence ID" value="NZ_CABKQQ010000029.1"/>
</dbReference>
<evidence type="ECO:0000259" key="2">
    <source>
        <dbReference type="Pfam" id="PF08334"/>
    </source>
</evidence>
<reference evidence="3" key="1">
    <citation type="submission" date="2014-07" db="EMBL/GenBank/DDBJ databases">
        <authorList>
            <person name="Hornung V.Bastian."/>
        </authorList>
    </citation>
    <scope>NUCLEOTIDE SEQUENCE</scope>
    <source>
        <strain evidence="3">PCE-S</strain>
    </source>
</reference>
<dbReference type="Gene3D" id="3.30.700.10">
    <property type="entry name" value="Glycoprotein, Type 4 Pilin"/>
    <property type="match status" value="1"/>
</dbReference>
<sequence>MGNRCKEKGFTLLEVLLVLCLMMAIISIAAPRWGTAKNNTSTQADLANRVLIEGAVELYKLDTGKLPEGIADLYAPPPGIEGWRGPYLRQRFTKPTDNEEGYELDEGGKVVP</sequence>
<dbReference type="GO" id="GO:0015627">
    <property type="term" value="C:type II protein secretion system complex"/>
    <property type="evidence" value="ECO:0007669"/>
    <property type="project" value="InterPro"/>
</dbReference>
<keyword evidence="1" id="KW-0488">Methylation</keyword>
<dbReference type="PATRIC" id="fig|49338.4.peg.2771"/>
<protein>
    <submittedName>
        <fullName evidence="3">General secretion pathway protein G</fullName>
    </submittedName>
</protein>
<dbReference type="Pfam" id="PF08334">
    <property type="entry name" value="T2SSG"/>
    <property type="match status" value="1"/>
</dbReference>